<dbReference type="Proteomes" id="UP000545493">
    <property type="component" value="Unassembled WGS sequence"/>
</dbReference>
<keyword evidence="3" id="KW-1185">Reference proteome</keyword>
<gene>
    <name evidence="2" type="ORF">FHU38_002364</name>
</gene>
<dbReference type="AlphaFoldDB" id="A0A7X5UPZ0"/>
<dbReference type="EMBL" id="JAAOYM010000001">
    <property type="protein sequence ID" value="NIJ12020.1"/>
    <property type="molecule type" value="Genomic_DNA"/>
</dbReference>
<evidence type="ECO:0000256" key="1">
    <source>
        <dbReference type="SAM" id="MobiDB-lite"/>
    </source>
</evidence>
<comment type="caution">
    <text evidence="2">The sequence shown here is derived from an EMBL/GenBank/DDBJ whole genome shotgun (WGS) entry which is preliminary data.</text>
</comment>
<dbReference type="InterPro" id="IPR018727">
    <property type="entry name" value="DUF2267"/>
</dbReference>
<protein>
    <submittedName>
        <fullName evidence="2">Uncharacterized protein (DUF2267 family)</fullName>
    </submittedName>
</protein>
<dbReference type="InterPro" id="IPR038282">
    <property type="entry name" value="DUF2267_sf"/>
</dbReference>
<dbReference type="Pfam" id="PF10025">
    <property type="entry name" value="DUF2267"/>
    <property type="match status" value="1"/>
</dbReference>
<feature type="region of interest" description="Disordered" evidence="1">
    <location>
        <begin position="1"/>
        <end position="20"/>
    </location>
</feature>
<evidence type="ECO:0000313" key="3">
    <source>
        <dbReference type="Proteomes" id="UP000545493"/>
    </source>
</evidence>
<accession>A0A7X5UPZ0</accession>
<organism evidence="2 3">
    <name type="scientific">Saccharomonospora amisosensis</name>
    <dbReference type="NCBI Taxonomy" id="1128677"/>
    <lineage>
        <taxon>Bacteria</taxon>
        <taxon>Bacillati</taxon>
        <taxon>Actinomycetota</taxon>
        <taxon>Actinomycetes</taxon>
        <taxon>Pseudonocardiales</taxon>
        <taxon>Pseudonocardiaceae</taxon>
        <taxon>Saccharomonospora</taxon>
    </lineage>
</organism>
<proteinExistence type="predicted"/>
<sequence length="219" mass="24229">MATAQEREAADTTWQQGQSDPVVRAEYTSQHWLAVVGERLGGADRHYSYRVLRAWLHTVRELLGVEDAAHLAGQLPEQLRGTFFEGWDPARVPAHFEPGEFTERFAREADVSADEVPTLAEATTAAVRELCSPGHIDRLLELLPRRLSETLSGERVRERTAPPLESRLRELEASVEALIGAVSALAKGLEQTPVDEPIGDRGTRAAREAHQILLARGRS</sequence>
<name>A0A7X5UPZ0_9PSEU</name>
<evidence type="ECO:0000313" key="2">
    <source>
        <dbReference type="EMBL" id="NIJ12020.1"/>
    </source>
</evidence>
<feature type="compositionally biased region" description="Basic and acidic residues" evidence="1">
    <location>
        <begin position="1"/>
        <end position="10"/>
    </location>
</feature>
<reference evidence="2 3" key="1">
    <citation type="submission" date="2020-03" db="EMBL/GenBank/DDBJ databases">
        <title>Sequencing the genomes of 1000 actinobacteria strains.</title>
        <authorList>
            <person name="Klenk H.-P."/>
        </authorList>
    </citation>
    <scope>NUCLEOTIDE SEQUENCE [LARGE SCALE GENOMIC DNA]</scope>
    <source>
        <strain evidence="2 3">DSM 45685</strain>
    </source>
</reference>
<dbReference type="RefSeq" id="WP_167170156.1">
    <property type="nucleotide sequence ID" value="NZ_JAAOYM010000001.1"/>
</dbReference>
<dbReference type="Gene3D" id="1.10.490.110">
    <property type="entry name" value="Uncharacterized conserved protein DUF2267"/>
    <property type="match status" value="1"/>
</dbReference>